<dbReference type="EMBL" id="VUJU01004725">
    <property type="protein sequence ID" value="KAF0753470.1"/>
    <property type="molecule type" value="Genomic_DNA"/>
</dbReference>
<evidence type="ECO:0000313" key="5">
    <source>
        <dbReference type="Proteomes" id="UP000478052"/>
    </source>
</evidence>
<dbReference type="Proteomes" id="UP000478052">
    <property type="component" value="Unassembled WGS sequence"/>
</dbReference>
<keyword evidence="3" id="KW-0812">Transmembrane</keyword>
<evidence type="ECO:0000256" key="2">
    <source>
        <dbReference type="SAM" id="MobiDB-lite"/>
    </source>
</evidence>
<keyword evidence="1" id="KW-0175">Coiled coil</keyword>
<gene>
    <name evidence="4" type="ORF">FWK35_00019837</name>
</gene>
<dbReference type="AlphaFoldDB" id="A0A6G0YCQ6"/>
<sequence length="810" mass="93399">MKTTKDRRKKIQLNGKIKYFTRLQKKKLKQQDLAKIEAEKQEIKNIKTKVNGQLTININAQTPDSSESLTNLIVPFTNEQSIKIPNDRKRKNWSESLIKRKSNYQPFLEINKKYFNISLYDIYLHIFIITYMGKGLRMPKSYSGITTKFRLSLPIIYFKNTKKKVLKKLDLSLNELSYSKLAKTKQDLPADKLYFKAENASFSYSNLIELIDKPFSQLETFFNFTVTERKYYLKKYSRKNLKKKLPLLKSYSRVIVHSKNFLLRTFSKKNIRDQKFILEIYNTLSEVTIEDKCTKNASNINSCVITQSGQVIIIANEDNTEQLNHNQTSSDTTHLIGSDSCLCFDCYKTMKKRSSLKNLKKRVCIVTACEKNITYGFSSRWMNTLKSLLLINKINLRVQTNEEKATHKIPVCNEHYEQILLITQCQLCGNRTLQKFQLHKSEVHKYQSVLNEDEIPVTIKYDTLVCKPCHIYLLLRSDKTTTMSFELEKHCGASRIRIKNHYGLKSEINIKNTEEGKQLLRVKSLPMKKRNIFTPDSSMVLKPVSSAIEFVNTTTTVITTTIGTKPLMTTRTMTMASMSTVLTNATENLSPLGLNQKPQPTFLDTHLSVPRTIKHPVTTKYRKHSMPVHKLTIPDHRITIPVEKLVSPIDRVDKSMTQIKKTKTRTSKPMIPVDRSTTLVNKSTISVDKPMIADHKKKFVFTPVLRSIFTSKLFVPKEHLKTPNSVSPIKIPTIVCTDQSLNNSLDSRSKSPITKFPKSSRQQASKFSSTTPDIIQFYKNLKTIYPNGEAFINNLMKLETCRSLGYFTVQ</sequence>
<organism evidence="4 5">
    <name type="scientific">Aphis craccivora</name>
    <name type="common">Cowpea aphid</name>
    <dbReference type="NCBI Taxonomy" id="307492"/>
    <lineage>
        <taxon>Eukaryota</taxon>
        <taxon>Metazoa</taxon>
        <taxon>Ecdysozoa</taxon>
        <taxon>Arthropoda</taxon>
        <taxon>Hexapoda</taxon>
        <taxon>Insecta</taxon>
        <taxon>Pterygota</taxon>
        <taxon>Neoptera</taxon>
        <taxon>Paraneoptera</taxon>
        <taxon>Hemiptera</taxon>
        <taxon>Sternorrhyncha</taxon>
        <taxon>Aphidomorpha</taxon>
        <taxon>Aphidoidea</taxon>
        <taxon>Aphididae</taxon>
        <taxon>Aphidini</taxon>
        <taxon>Aphis</taxon>
        <taxon>Aphis</taxon>
    </lineage>
</organism>
<keyword evidence="5" id="KW-1185">Reference proteome</keyword>
<evidence type="ECO:0000313" key="4">
    <source>
        <dbReference type="EMBL" id="KAF0753470.1"/>
    </source>
</evidence>
<evidence type="ECO:0000256" key="3">
    <source>
        <dbReference type="SAM" id="Phobius"/>
    </source>
</evidence>
<name>A0A6G0YCQ6_APHCR</name>
<dbReference type="OrthoDB" id="249703at2759"/>
<keyword evidence="3" id="KW-1133">Transmembrane helix</keyword>
<feature type="coiled-coil region" evidence="1">
    <location>
        <begin position="26"/>
        <end position="53"/>
    </location>
</feature>
<feature type="transmembrane region" description="Helical" evidence="3">
    <location>
        <begin position="114"/>
        <end position="133"/>
    </location>
</feature>
<feature type="region of interest" description="Disordered" evidence="2">
    <location>
        <begin position="743"/>
        <end position="767"/>
    </location>
</feature>
<accession>A0A6G0YCQ6</accession>
<reference evidence="4 5" key="1">
    <citation type="submission" date="2019-08" db="EMBL/GenBank/DDBJ databases">
        <title>Whole genome of Aphis craccivora.</title>
        <authorList>
            <person name="Voronova N.V."/>
            <person name="Shulinski R.S."/>
            <person name="Bandarenka Y.V."/>
            <person name="Zhorov D.G."/>
            <person name="Warner D."/>
        </authorList>
    </citation>
    <scope>NUCLEOTIDE SEQUENCE [LARGE SCALE GENOMIC DNA]</scope>
    <source>
        <strain evidence="4">180601</strain>
        <tissue evidence="4">Whole Body</tissue>
    </source>
</reference>
<protein>
    <submittedName>
        <fullName evidence="4">Zonadhesin</fullName>
    </submittedName>
</protein>
<comment type="caution">
    <text evidence="4">The sequence shown here is derived from an EMBL/GenBank/DDBJ whole genome shotgun (WGS) entry which is preliminary data.</text>
</comment>
<keyword evidence="3" id="KW-0472">Membrane</keyword>
<evidence type="ECO:0000256" key="1">
    <source>
        <dbReference type="SAM" id="Coils"/>
    </source>
</evidence>
<proteinExistence type="predicted"/>